<comment type="caution">
    <text evidence="6">The sequence shown here is derived from an EMBL/GenBank/DDBJ whole genome shotgun (WGS) entry which is preliminary data.</text>
</comment>
<feature type="domain" description="HMA" evidence="5">
    <location>
        <begin position="7"/>
        <end position="70"/>
    </location>
</feature>
<dbReference type="Proteomes" id="UP001164286">
    <property type="component" value="Unassembled WGS sequence"/>
</dbReference>
<reference evidence="6" key="1">
    <citation type="journal article" date="2022" name="G3 (Bethesda)">
        <title>High quality genome of the basidiomycete yeast Dioszegia hungarica PDD-24b-2 isolated from cloud water.</title>
        <authorList>
            <person name="Jarrige D."/>
            <person name="Haridas S."/>
            <person name="Bleykasten-Grosshans C."/>
            <person name="Joly M."/>
            <person name="Nadalig T."/>
            <person name="Sancelme M."/>
            <person name="Vuilleumier S."/>
            <person name="Grigoriev I.V."/>
            <person name="Amato P."/>
            <person name="Bringel F."/>
        </authorList>
    </citation>
    <scope>NUCLEOTIDE SEQUENCE</scope>
    <source>
        <strain evidence="6">PDD-24b-2</strain>
    </source>
</reference>
<dbReference type="InterPro" id="IPR036423">
    <property type="entry name" value="SOD-like_Cu/Zn_dom_sf"/>
</dbReference>
<dbReference type="Gene3D" id="3.30.70.100">
    <property type="match status" value="1"/>
</dbReference>
<evidence type="ECO:0000256" key="2">
    <source>
        <dbReference type="ARBA" id="ARBA00010636"/>
    </source>
</evidence>
<evidence type="ECO:0000313" key="6">
    <source>
        <dbReference type="EMBL" id="KAI9639021.1"/>
    </source>
</evidence>
<evidence type="ECO:0000256" key="3">
    <source>
        <dbReference type="ARBA" id="ARBA00016103"/>
    </source>
</evidence>
<keyword evidence="4" id="KW-0479">Metal-binding</keyword>
<dbReference type="InterPro" id="IPR036163">
    <property type="entry name" value="HMA_dom_sf"/>
</dbReference>
<dbReference type="PROSITE" id="PS50846">
    <property type="entry name" value="HMA_2"/>
    <property type="match status" value="1"/>
</dbReference>
<dbReference type="CDD" id="cd00371">
    <property type="entry name" value="HMA"/>
    <property type="match status" value="1"/>
</dbReference>
<comment type="similarity">
    <text evidence="2">Belongs to the CCS1 family.</text>
</comment>
<dbReference type="SUPFAM" id="SSF49329">
    <property type="entry name" value="Cu,Zn superoxide dismutase-like"/>
    <property type="match status" value="1"/>
</dbReference>
<dbReference type="PANTHER" id="PTHR22814">
    <property type="entry name" value="COPPER TRANSPORT PROTEIN ATOX1-RELATED"/>
    <property type="match status" value="1"/>
</dbReference>
<dbReference type="Pfam" id="PF00403">
    <property type="entry name" value="HMA"/>
    <property type="match status" value="1"/>
</dbReference>
<protein>
    <recommendedName>
        <fullName evidence="3">Superoxide dismutase 1 copper chaperone</fullName>
    </recommendedName>
</protein>
<dbReference type="Gene3D" id="2.60.40.200">
    <property type="entry name" value="Superoxide dismutase, copper/zinc binding domain"/>
    <property type="match status" value="1"/>
</dbReference>
<comment type="cofactor">
    <cofactor evidence="1">
        <name>Cu(2+)</name>
        <dbReference type="ChEBI" id="CHEBI:29036"/>
    </cofactor>
</comment>
<keyword evidence="7" id="KW-1185">Reference proteome</keyword>
<evidence type="ECO:0000313" key="7">
    <source>
        <dbReference type="Proteomes" id="UP001164286"/>
    </source>
</evidence>
<sequence length="293" mass="31495">MTVATVAFKTEFAVDMTCQNCVNAVQESLRDIQGIERYDIDLAQKRVTITGKTPPSRLLTALKSTQRQVIVRGASSAIPSSTPFPQSAAVSILESPLPLPSSIRTPFAALASSSTSPQPEIIHSRELPGLTEDEFTQKVFGICRFVQIAPKTILMDLTVRLPPSSAVGLHAGRAYEVYISRTGDMVDPPRTTGGALVNLGKIEPDKEGYGDMFREVEGELWEWVGRGCVVQATAMATATGAEKDKEEKSGVGKIFAGVVARSAGAWGNEKTVCACSGRTMWEEGREMQAKSAL</sequence>
<gene>
    <name evidence="6" type="ORF">MKK02DRAFT_35865</name>
</gene>
<organism evidence="6 7">
    <name type="scientific">Dioszegia hungarica</name>
    <dbReference type="NCBI Taxonomy" id="4972"/>
    <lineage>
        <taxon>Eukaryota</taxon>
        <taxon>Fungi</taxon>
        <taxon>Dikarya</taxon>
        <taxon>Basidiomycota</taxon>
        <taxon>Agaricomycotina</taxon>
        <taxon>Tremellomycetes</taxon>
        <taxon>Tremellales</taxon>
        <taxon>Bulleribasidiaceae</taxon>
        <taxon>Dioszegia</taxon>
    </lineage>
</organism>
<evidence type="ECO:0000256" key="1">
    <source>
        <dbReference type="ARBA" id="ARBA00001973"/>
    </source>
</evidence>
<dbReference type="GO" id="GO:0006801">
    <property type="term" value="P:superoxide metabolic process"/>
    <property type="evidence" value="ECO:0007669"/>
    <property type="project" value="InterPro"/>
</dbReference>
<dbReference type="GeneID" id="77728490"/>
<dbReference type="EMBL" id="JAKWFO010000002">
    <property type="protein sequence ID" value="KAI9639021.1"/>
    <property type="molecule type" value="Genomic_DNA"/>
</dbReference>
<evidence type="ECO:0000256" key="4">
    <source>
        <dbReference type="ARBA" id="ARBA00022723"/>
    </source>
</evidence>
<dbReference type="SUPFAM" id="SSF55008">
    <property type="entry name" value="HMA, heavy metal-associated domain"/>
    <property type="match status" value="1"/>
</dbReference>
<dbReference type="RefSeq" id="XP_052948798.1">
    <property type="nucleotide sequence ID" value="XM_053089285.1"/>
</dbReference>
<evidence type="ECO:0000259" key="5">
    <source>
        <dbReference type="PROSITE" id="PS50846"/>
    </source>
</evidence>
<dbReference type="GO" id="GO:0046872">
    <property type="term" value="F:metal ion binding"/>
    <property type="evidence" value="ECO:0007669"/>
    <property type="project" value="UniProtKB-KW"/>
</dbReference>
<name>A0AA38HEU5_9TREE</name>
<dbReference type="InterPro" id="IPR006121">
    <property type="entry name" value="HMA_dom"/>
</dbReference>
<accession>A0AA38HEU5</accession>
<dbReference type="AlphaFoldDB" id="A0AA38HEU5"/>
<proteinExistence type="inferred from homology"/>